<dbReference type="Pfam" id="PF04542">
    <property type="entry name" value="Sigma70_r2"/>
    <property type="match status" value="1"/>
</dbReference>
<keyword evidence="4" id="KW-0238">DNA-binding</keyword>
<dbReference type="InterPro" id="IPR013325">
    <property type="entry name" value="RNA_pol_sigma_r2"/>
</dbReference>
<reference evidence="8 9" key="1">
    <citation type="submission" date="2021-12" db="EMBL/GenBank/DDBJ databases">
        <title>Discovery of the Pendulisporaceae a myxobacterial family with distinct sporulation behavior and unique specialized metabolism.</title>
        <authorList>
            <person name="Garcia R."/>
            <person name="Popoff A."/>
            <person name="Bader C.D."/>
            <person name="Loehr J."/>
            <person name="Walesch S."/>
            <person name="Walt C."/>
            <person name="Boldt J."/>
            <person name="Bunk B."/>
            <person name="Haeckl F.J.F.P.J."/>
            <person name="Gunesch A.P."/>
            <person name="Birkelbach J."/>
            <person name="Nuebel U."/>
            <person name="Pietschmann T."/>
            <person name="Bach T."/>
            <person name="Mueller R."/>
        </authorList>
    </citation>
    <scope>NUCLEOTIDE SEQUENCE [LARGE SCALE GENOMIC DNA]</scope>
    <source>
        <strain evidence="8 9">MSr12523</strain>
    </source>
</reference>
<dbReference type="InterPro" id="IPR013249">
    <property type="entry name" value="RNA_pol_sigma70_r4_t2"/>
</dbReference>
<evidence type="ECO:0000256" key="3">
    <source>
        <dbReference type="ARBA" id="ARBA00023082"/>
    </source>
</evidence>
<feature type="domain" description="RNA polymerase sigma-70 region 2" evidence="6">
    <location>
        <begin position="51"/>
        <end position="117"/>
    </location>
</feature>
<organism evidence="8 9">
    <name type="scientific">Pendulispora brunnea</name>
    <dbReference type="NCBI Taxonomy" id="2905690"/>
    <lineage>
        <taxon>Bacteria</taxon>
        <taxon>Pseudomonadati</taxon>
        <taxon>Myxococcota</taxon>
        <taxon>Myxococcia</taxon>
        <taxon>Myxococcales</taxon>
        <taxon>Sorangiineae</taxon>
        <taxon>Pendulisporaceae</taxon>
        <taxon>Pendulispora</taxon>
    </lineage>
</organism>
<dbReference type="Pfam" id="PF08281">
    <property type="entry name" value="Sigma70_r4_2"/>
    <property type="match status" value="1"/>
</dbReference>
<sequence length="220" mass="25098">MSRSSDASISSRAIGETYAGLRVLPALEALEDAALVDAMRSQVARAPSVFFDRYAATVERLVTRILGPDGDRADVVNEVFLRALDRLDDLIEPSGLRPWLLAVTVLVARERIRSRRRARWLELRPQHRLPEVSDEGKSESANQARETLRRVYRVLDRMPDDDRVLFVLRFIEQMDLETMAKVRGVSLATVKRHLQRAEERFHTAAKRDPVLADFIARMPP</sequence>
<keyword evidence="5" id="KW-0804">Transcription</keyword>
<protein>
    <submittedName>
        <fullName evidence="8">Sigma-70 family RNA polymerase sigma factor</fullName>
    </submittedName>
</protein>
<dbReference type="InterPro" id="IPR014284">
    <property type="entry name" value="RNA_pol_sigma-70_dom"/>
</dbReference>
<name>A0ABZ2KBH4_9BACT</name>
<evidence type="ECO:0000256" key="4">
    <source>
        <dbReference type="ARBA" id="ARBA00023125"/>
    </source>
</evidence>
<dbReference type="InterPro" id="IPR039425">
    <property type="entry name" value="RNA_pol_sigma-70-like"/>
</dbReference>
<evidence type="ECO:0000259" key="6">
    <source>
        <dbReference type="Pfam" id="PF04542"/>
    </source>
</evidence>
<dbReference type="NCBIfam" id="TIGR02937">
    <property type="entry name" value="sigma70-ECF"/>
    <property type="match status" value="1"/>
</dbReference>
<evidence type="ECO:0000259" key="7">
    <source>
        <dbReference type="Pfam" id="PF08281"/>
    </source>
</evidence>
<accession>A0ABZ2KBH4</accession>
<keyword evidence="3" id="KW-0731">Sigma factor</keyword>
<keyword evidence="9" id="KW-1185">Reference proteome</keyword>
<evidence type="ECO:0000256" key="2">
    <source>
        <dbReference type="ARBA" id="ARBA00023015"/>
    </source>
</evidence>
<dbReference type="SUPFAM" id="SSF88946">
    <property type="entry name" value="Sigma2 domain of RNA polymerase sigma factors"/>
    <property type="match status" value="1"/>
</dbReference>
<gene>
    <name evidence="8" type="ORF">LZC95_04235</name>
</gene>
<comment type="similarity">
    <text evidence="1">Belongs to the sigma-70 factor family. ECF subfamily.</text>
</comment>
<dbReference type="RefSeq" id="WP_394846660.1">
    <property type="nucleotide sequence ID" value="NZ_CP089982.1"/>
</dbReference>
<dbReference type="PANTHER" id="PTHR43133:SF8">
    <property type="entry name" value="RNA POLYMERASE SIGMA FACTOR HI_1459-RELATED"/>
    <property type="match status" value="1"/>
</dbReference>
<dbReference type="EMBL" id="CP089982">
    <property type="protein sequence ID" value="WXA96047.1"/>
    <property type="molecule type" value="Genomic_DNA"/>
</dbReference>
<dbReference type="InterPro" id="IPR013324">
    <property type="entry name" value="RNA_pol_sigma_r3/r4-like"/>
</dbReference>
<evidence type="ECO:0000256" key="1">
    <source>
        <dbReference type="ARBA" id="ARBA00010641"/>
    </source>
</evidence>
<evidence type="ECO:0000313" key="8">
    <source>
        <dbReference type="EMBL" id="WXA96047.1"/>
    </source>
</evidence>
<dbReference type="SUPFAM" id="SSF88659">
    <property type="entry name" value="Sigma3 and sigma4 domains of RNA polymerase sigma factors"/>
    <property type="match status" value="1"/>
</dbReference>
<proteinExistence type="inferred from homology"/>
<dbReference type="InterPro" id="IPR007627">
    <property type="entry name" value="RNA_pol_sigma70_r2"/>
</dbReference>
<keyword evidence="2" id="KW-0805">Transcription regulation</keyword>
<dbReference type="Gene3D" id="1.10.10.10">
    <property type="entry name" value="Winged helix-like DNA-binding domain superfamily/Winged helix DNA-binding domain"/>
    <property type="match status" value="1"/>
</dbReference>
<evidence type="ECO:0000313" key="9">
    <source>
        <dbReference type="Proteomes" id="UP001379533"/>
    </source>
</evidence>
<dbReference type="Gene3D" id="1.10.1740.10">
    <property type="match status" value="1"/>
</dbReference>
<dbReference type="InterPro" id="IPR036388">
    <property type="entry name" value="WH-like_DNA-bd_sf"/>
</dbReference>
<feature type="domain" description="RNA polymerase sigma factor 70 region 4 type 2" evidence="7">
    <location>
        <begin position="149"/>
        <end position="200"/>
    </location>
</feature>
<dbReference type="PANTHER" id="PTHR43133">
    <property type="entry name" value="RNA POLYMERASE ECF-TYPE SIGMA FACTO"/>
    <property type="match status" value="1"/>
</dbReference>
<dbReference type="Proteomes" id="UP001379533">
    <property type="component" value="Chromosome"/>
</dbReference>
<evidence type="ECO:0000256" key="5">
    <source>
        <dbReference type="ARBA" id="ARBA00023163"/>
    </source>
</evidence>